<reference evidence="2 3" key="1">
    <citation type="submission" date="2019-03" db="EMBL/GenBank/DDBJ databases">
        <authorList>
            <person name="Sebastian G."/>
            <person name="Baumann P."/>
            <person name="Ruckert C."/>
            <person name="Kalinowski J."/>
            <person name="Nebel B."/>
            <person name="Takors R."/>
            <person name="Blombach B."/>
        </authorList>
    </citation>
    <scope>NUCLEOTIDE SEQUENCE [LARGE SCALE GENOMIC DNA]</scope>
    <source>
        <strain evidence="2 3">DSM 1084</strain>
    </source>
</reference>
<organism evidence="2 3">
    <name type="scientific">Hydrogenophaga pseudoflava</name>
    <name type="common">Pseudomonas carboxydoflava</name>
    <dbReference type="NCBI Taxonomy" id="47421"/>
    <lineage>
        <taxon>Bacteria</taxon>
        <taxon>Pseudomonadati</taxon>
        <taxon>Pseudomonadota</taxon>
        <taxon>Betaproteobacteria</taxon>
        <taxon>Burkholderiales</taxon>
        <taxon>Comamonadaceae</taxon>
        <taxon>Hydrogenophaga</taxon>
    </lineage>
</organism>
<dbReference type="KEGG" id="hpse:HPF_09870"/>
<gene>
    <name evidence="2" type="ORF">HPF_09870</name>
</gene>
<evidence type="ECO:0000313" key="3">
    <source>
        <dbReference type="Proteomes" id="UP000293912"/>
    </source>
</evidence>
<dbReference type="Proteomes" id="UP000293912">
    <property type="component" value="Chromosome"/>
</dbReference>
<proteinExistence type="predicted"/>
<keyword evidence="1" id="KW-1133">Transmembrane helix</keyword>
<name>A0A4V1ABH6_HYDPS</name>
<feature type="transmembrane region" description="Helical" evidence="1">
    <location>
        <begin position="57"/>
        <end position="78"/>
    </location>
</feature>
<keyword evidence="3" id="KW-1185">Reference proteome</keyword>
<sequence>MSIFIFNWIFLLALFPVAFFWLRRAWRILVKRDFSEVALKKGLPPPNPEKFAPYEMVINLVGGVVMVVVLVAVLGFQALASEDWVAIAGSTLWTKLFLSFALGRHAHGGMTELAKKSAEAREKKAKG</sequence>
<feature type="transmembrane region" description="Helical" evidence="1">
    <location>
        <begin position="84"/>
        <end position="103"/>
    </location>
</feature>
<keyword evidence="1" id="KW-0812">Transmembrane</keyword>
<evidence type="ECO:0000256" key="1">
    <source>
        <dbReference type="SAM" id="Phobius"/>
    </source>
</evidence>
<dbReference type="AlphaFoldDB" id="A0A4V1ABH6"/>
<accession>A0A4V1ABH6</accession>
<keyword evidence="1" id="KW-0472">Membrane</keyword>
<dbReference type="RefSeq" id="WP_066154606.1">
    <property type="nucleotide sequence ID" value="NZ_CP037867.1"/>
</dbReference>
<evidence type="ECO:0000313" key="2">
    <source>
        <dbReference type="EMBL" id="QBM27993.1"/>
    </source>
</evidence>
<dbReference type="EMBL" id="CP037867">
    <property type="protein sequence ID" value="QBM27993.1"/>
    <property type="molecule type" value="Genomic_DNA"/>
</dbReference>
<protein>
    <submittedName>
        <fullName evidence="2">Uncharacterized protein</fullName>
    </submittedName>
</protein>
<feature type="transmembrane region" description="Helical" evidence="1">
    <location>
        <begin position="6"/>
        <end position="22"/>
    </location>
</feature>